<feature type="region of interest" description="Disordered" evidence="1">
    <location>
        <begin position="40"/>
        <end position="82"/>
    </location>
</feature>
<sequence>MSDENTSTNPAPTDNDNDPLVLYSQALHDYTLRLWAESRRASEERQRLLSAANTRSTAPAARQESAKNDNQAKPSDSTGGGR</sequence>
<evidence type="ECO:0000313" key="2">
    <source>
        <dbReference type="EMBL" id="KAF5323632.1"/>
    </source>
</evidence>
<dbReference type="Proteomes" id="UP000541558">
    <property type="component" value="Unassembled WGS sequence"/>
</dbReference>
<organism evidence="2 3">
    <name type="scientific">Ephemerocybe angulata</name>
    <dbReference type="NCBI Taxonomy" id="980116"/>
    <lineage>
        <taxon>Eukaryota</taxon>
        <taxon>Fungi</taxon>
        <taxon>Dikarya</taxon>
        <taxon>Basidiomycota</taxon>
        <taxon>Agaricomycotina</taxon>
        <taxon>Agaricomycetes</taxon>
        <taxon>Agaricomycetidae</taxon>
        <taxon>Agaricales</taxon>
        <taxon>Agaricineae</taxon>
        <taxon>Psathyrellaceae</taxon>
        <taxon>Ephemerocybe</taxon>
    </lineage>
</organism>
<evidence type="ECO:0000313" key="3">
    <source>
        <dbReference type="Proteomes" id="UP000541558"/>
    </source>
</evidence>
<feature type="compositionally biased region" description="Polar residues" evidence="1">
    <location>
        <begin position="1"/>
        <end position="14"/>
    </location>
</feature>
<evidence type="ECO:0000256" key="1">
    <source>
        <dbReference type="SAM" id="MobiDB-lite"/>
    </source>
</evidence>
<reference evidence="2 3" key="1">
    <citation type="journal article" date="2020" name="ISME J.">
        <title>Uncovering the hidden diversity of litter-decomposition mechanisms in mushroom-forming fungi.</title>
        <authorList>
            <person name="Floudas D."/>
            <person name="Bentzer J."/>
            <person name="Ahren D."/>
            <person name="Johansson T."/>
            <person name="Persson P."/>
            <person name="Tunlid A."/>
        </authorList>
    </citation>
    <scope>NUCLEOTIDE SEQUENCE [LARGE SCALE GENOMIC DNA]</scope>
    <source>
        <strain evidence="2 3">CBS 175.51</strain>
    </source>
</reference>
<gene>
    <name evidence="2" type="ORF">D9611_005518</name>
</gene>
<proteinExistence type="predicted"/>
<comment type="caution">
    <text evidence="2">The sequence shown here is derived from an EMBL/GenBank/DDBJ whole genome shotgun (WGS) entry which is preliminary data.</text>
</comment>
<feature type="region of interest" description="Disordered" evidence="1">
    <location>
        <begin position="1"/>
        <end position="20"/>
    </location>
</feature>
<dbReference type="AlphaFoldDB" id="A0A8H5BK49"/>
<keyword evidence="3" id="KW-1185">Reference proteome</keyword>
<name>A0A8H5BK49_9AGAR</name>
<accession>A0A8H5BK49</accession>
<protein>
    <submittedName>
        <fullName evidence="2">Uncharacterized protein</fullName>
    </submittedName>
</protein>
<dbReference type="EMBL" id="JAACJK010000166">
    <property type="protein sequence ID" value="KAF5323632.1"/>
    <property type="molecule type" value="Genomic_DNA"/>
</dbReference>
<feature type="compositionally biased region" description="Polar residues" evidence="1">
    <location>
        <begin position="68"/>
        <end position="82"/>
    </location>
</feature>
<dbReference type="OrthoDB" id="3027690at2759"/>